<organism evidence="3">
    <name type="scientific">Paraconexibacter sp. AEG42_29</name>
    <dbReference type="NCBI Taxonomy" id="2997339"/>
    <lineage>
        <taxon>Bacteria</taxon>
        <taxon>Bacillati</taxon>
        <taxon>Actinomycetota</taxon>
        <taxon>Thermoleophilia</taxon>
        <taxon>Solirubrobacterales</taxon>
        <taxon>Paraconexibacteraceae</taxon>
        <taxon>Paraconexibacter</taxon>
    </lineage>
</organism>
<dbReference type="AlphaFoldDB" id="A0AAU7B0W5"/>
<evidence type="ECO:0000259" key="2">
    <source>
        <dbReference type="Pfam" id="PF19878"/>
    </source>
</evidence>
<dbReference type="RefSeq" id="WP_354698752.1">
    <property type="nucleotide sequence ID" value="NZ_CP114014.1"/>
</dbReference>
<protein>
    <recommendedName>
        <fullName evidence="2">DUF6351 domain-containing protein</fullName>
    </recommendedName>
</protein>
<feature type="domain" description="DUF6351" evidence="2">
    <location>
        <begin position="28"/>
        <end position="702"/>
    </location>
</feature>
<accession>A0AAU7B0W5</accession>
<gene>
    <name evidence="3" type="ORF">DSM112329_04444</name>
</gene>
<dbReference type="KEGG" id="parq:DSM112329_04444"/>
<evidence type="ECO:0000313" key="3">
    <source>
        <dbReference type="EMBL" id="XAY07559.1"/>
    </source>
</evidence>
<reference evidence="3" key="1">
    <citation type="submission" date="2022-12" db="EMBL/GenBank/DDBJ databases">
        <title>Paraconexibacter alkalitolerans sp. nov. and Baekduia alba sp. nov., isolated from soil and emended description of the genera Paraconexibacter (Chun et al., 2020) and Baekduia (An et al., 2020).</title>
        <authorList>
            <person name="Vieira S."/>
            <person name="Huber K.J."/>
            <person name="Geppert A."/>
            <person name="Wolf J."/>
            <person name="Neumann-Schaal M."/>
            <person name="Muesken M."/>
            <person name="Overmann J."/>
        </authorList>
    </citation>
    <scope>NUCLEOTIDE SEQUENCE</scope>
    <source>
        <strain evidence="3">AEG42_29</strain>
    </source>
</reference>
<name>A0AAU7B0W5_9ACTN</name>
<dbReference type="InterPro" id="IPR045556">
    <property type="entry name" value="DUF6351"/>
</dbReference>
<feature type="region of interest" description="Disordered" evidence="1">
    <location>
        <begin position="152"/>
        <end position="172"/>
    </location>
</feature>
<sequence length="743" mass="78990">MSAVLVGVATAGTAAAEAAKKAPAAPVISVLSNRADLLSGGDALVRVDLPSRARGKTVRVAVGKRSVTRALRRSGLRLEGLITGLKVGKSTLRVRLPDGSGARLTLTNHPQGGPVFAGPQPQPRACQKTAVDAQCNQPATFTFVYRSTDPTKKGLQPYDPGRPAKDVARTKSDTGGSVPFVVRVETGYQDRDQYRIATLFDPAKPWTAADPQPQFNRKLLITHGASCDVDYATGNAPSVLSYNPADLLGLPVAVPEGILADSVQYALGRGFVVMSTALNNSGHNCDVTTQAESLMMAKEHVIEAYGQLRYTIGTGCSGGSLAVQWISNAYPGIYQGILPTCSFPDTWSSATQVMDYHLLRAYFENPGRWSPGVAWLPTQFATVEGNLLPVNAIVSDIGFFNAIVPTHECGGISDRQRYHPDTNPGGVRCSVSDLAINVFGPRDQSVWTKNERALGRGFAGIAVDNVGVQYGLKALAAGEITPGQFADLNARIGGLDIDITPTAARITADRPALARAYRSGMINSANNLDQTAIIDCRGPDPGAAHDSYRAYAVRARLDREHGSHANQLIWEGAAPLVGDTQCAQLSLIAMDRWLAAVEKDTSSGSVAQKLVRSKPADLGDKCFSGVGPKLRDGRCGELVVPIYGTPRTAAGDAITTDANKCRLRPLDRSAYGVSFTDAQWAQLQAAFPGGVCDFRQPGVDQQGTVPWLRYGDAKGRVIYGGVPMSRAPRSVALPRSAKATRKK</sequence>
<dbReference type="EMBL" id="CP114014">
    <property type="protein sequence ID" value="XAY07559.1"/>
    <property type="molecule type" value="Genomic_DNA"/>
</dbReference>
<feature type="compositionally biased region" description="Basic and acidic residues" evidence="1">
    <location>
        <begin position="162"/>
        <end position="172"/>
    </location>
</feature>
<dbReference type="Pfam" id="PF19878">
    <property type="entry name" value="DUF6351"/>
    <property type="match status" value="1"/>
</dbReference>
<evidence type="ECO:0000256" key="1">
    <source>
        <dbReference type="SAM" id="MobiDB-lite"/>
    </source>
</evidence>
<proteinExistence type="predicted"/>